<feature type="domain" description="VOC" evidence="2">
    <location>
        <begin position="46"/>
        <end position="188"/>
    </location>
</feature>
<dbReference type="OrthoDB" id="2613830at2"/>
<evidence type="ECO:0000259" key="2">
    <source>
        <dbReference type="PROSITE" id="PS51819"/>
    </source>
</evidence>
<keyword evidence="3" id="KW-0223">Dioxygenase</keyword>
<evidence type="ECO:0000313" key="3">
    <source>
        <dbReference type="EMBL" id="MUI14102.1"/>
    </source>
</evidence>
<proteinExistence type="predicted"/>
<organism evidence="3 4">
    <name type="scientific">Pseudoduganella dura</name>
    <dbReference type="NCBI Taxonomy" id="321982"/>
    <lineage>
        <taxon>Bacteria</taxon>
        <taxon>Pseudomonadati</taxon>
        <taxon>Pseudomonadota</taxon>
        <taxon>Betaproteobacteria</taxon>
        <taxon>Burkholderiales</taxon>
        <taxon>Oxalobacteraceae</taxon>
        <taxon>Telluria group</taxon>
        <taxon>Pseudoduganella</taxon>
    </lineage>
</organism>
<dbReference type="InterPro" id="IPR037523">
    <property type="entry name" value="VOC_core"/>
</dbReference>
<dbReference type="EMBL" id="WNWM01000002">
    <property type="protein sequence ID" value="MUI14102.1"/>
    <property type="molecule type" value="Genomic_DNA"/>
</dbReference>
<dbReference type="PANTHER" id="PTHR43048">
    <property type="entry name" value="METHYLMALONYL-COA EPIMERASE"/>
    <property type="match status" value="1"/>
</dbReference>
<dbReference type="Gene3D" id="3.10.180.10">
    <property type="entry name" value="2,3-Dihydroxybiphenyl 1,2-Dioxygenase, domain 1"/>
    <property type="match status" value="1"/>
</dbReference>
<sequence length="205" mass="22273">MRPLGVRREDRFHPRTVGHVLGKAWSTAVIPVHVPLARPAIAAFRRADHVGITVTSLAEALRFWVDVLGFRHVVKTHYENSEFLEQVVGVDGADVTLAMVEGPDGSLVELLEYHAPSERQMMKPRSCDVGSVHLAYMVDNLDSLLAKVEAAGWLRLGAPQTVSGGARDGLRIVYVRGQDGVTLEFLQAPIQANGHAAAWPNSLGA</sequence>
<evidence type="ECO:0000313" key="4">
    <source>
        <dbReference type="Proteomes" id="UP000431684"/>
    </source>
</evidence>
<dbReference type="Pfam" id="PF13669">
    <property type="entry name" value="Glyoxalase_4"/>
    <property type="match status" value="1"/>
</dbReference>
<dbReference type="GO" id="GO:0004493">
    <property type="term" value="F:methylmalonyl-CoA epimerase activity"/>
    <property type="evidence" value="ECO:0007669"/>
    <property type="project" value="TreeGrafter"/>
</dbReference>
<dbReference type="GO" id="GO:0046872">
    <property type="term" value="F:metal ion binding"/>
    <property type="evidence" value="ECO:0007669"/>
    <property type="project" value="UniProtKB-KW"/>
</dbReference>
<gene>
    <name evidence="3" type="ORF">GJV26_16795</name>
</gene>
<dbReference type="PANTHER" id="PTHR43048:SF3">
    <property type="entry name" value="METHYLMALONYL-COA EPIMERASE, MITOCHONDRIAL"/>
    <property type="match status" value="1"/>
</dbReference>
<accession>A0A6I3XLK8</accession>
<dbReference type="InterPro" id="IPR029068">
    <property type="entry name" value="Glyas_Bleomycin-R_OHBP_Dase"/>
</dbReference>
<dbReference type="Proteomes" id="UP000431684">
    <property type="component" value="Unassembled WGS sequence"/>
</dbReference>
<protein>
    <submittedName>
        <fullName evidence="3">Glyoxalase/bleomycin resistance/dioxygenase family protein</fullName>
    </submittedName>
</protein>
<keyword evidence="4" id="KW-1185">Reference proteome</keyword>
<dbReference type="SUPFAM" id="SSF54593">
    <property type="entry name" value="Glyoxalase/Bleomycin resistance protein/Dihydroxybiphenyl dioxygenase"/>
    <property type="match status" value="1"/>
</dbReference>
<keyword evidence="3" id="KW-0560">Oxidoreductase</keyword>
<evidence type="ECO:0000256" key="1">
    <source>
        <dbReference type="ARBA" id="ARBA00022723"/>
    </source>
</evidence>
<comment type="caution">
    <text evidence="3">The sequence shown here is derived from an EMBL/GenBank/DDBJ whole genome shotgun (WGS) entry which is preliminary data.</text>
</comment>
<reference evidence="3 4" key="1">
    <citation type="submission" date="2019-11" db="EMBL/GenBank/DDBJ databases">
        <title>Draft Genome Sequences of Six Type Strains of the Genus Massilia.</title>
        <authorList>
            <person name="Miess H."/>
            <person name="Frediansyah A."/>
            <person name="Goeker M."/>
            <person name="Gross H."/>
        </authorList>
    </citation>
    <scope>NUCLEOTIDE SEQUENCE [LARGE SCALE GENOMIC DNA]</scope>
    <source>
        <strain evidence="3 4">DSM 17513</strain>
    </source>
</reference>
<dbReference type="PROSITE" id="PS51819">
    <property type="entry name" value="VOC"/>
    <property type="match status" value="1"/>
</dbReference>
<dbReference type="InterPro" id="IPR051785">
    <property type="entry name" value="MMCE/EMCE_epimerase"/>
</dbReference>
<dbReference type="GO" id="GO:0051213">
    <property type="term" value="F:dioxygenase activity"/>
    <property type="evidence" value="ECO:0007669"/>
    <property type="project" value="UniProtKB-KW"/>
</dbReference>
<name>A0A6I3XLK8_9BURK</name>
<dbReference type="AlphaFoldDB" id="A0A6I3XLK8"/>
<dbReference type="GO" id="GO:0046491">
    <property type="term" value="P:L-methylmalonyl-CoA metabolic process"/>
    <property type="evidence" value="ECO:0007669"/>
    <property type="project" value="TreeGrafter"/>
</dbReference>
<keyword evidence="1" id="KW-0479">Metal-binding</keyword>